<dbReference type="Gene3D" id="2.40.160.20">
    <property type="match status" value="1"/>
</dbReference>
<dbReference type="Proteomes" id="UP000434582">
    <property type="component" value="Unassembled WGS sequence"/>
</dbReference>
<dbReference type="AlphaFoldDB" id="A0A7X2D2H8"/>
<dbReference type="Pfam" id="PF09411">
    <property type="entry name" value="PagL"/>
    <property type="match status" value="1"/>
</dbReference>
<keyword evidence="3" id="KW-1185">Reference proteome</keyword>
<keyword evidence="2" id="KW-0378">Hydrolase</keyword>
<reference evidence="2 3" key="1">
    <citation type="submission" date="2019-10" db="EMBL/GenBank/DDBJ databases">
        <title>Draft whole-genome sequence of the purple nonsulfur photosynthetic bacterium Roseospira navarrensis DSM 15114.</title>
        <authorList>
            <person name="Kyndt J.A."/>
            <person name="Meyer T.E."/>
        </authorList>
    </citation>
    <scope>NUCLEOTIDE SEQUENCE [LARGE SCALE GENOMIC DNA]</scope>
    <source>
        <strain evidence="2 3">DSM 15114</strain>
    </source>
</reference>
<feature type="chain" id="PRO_5031255314" evidence="1">
    <location>
        <begin position="26"/>
        <end position="215"/>
    </location>
</feature>
<dbReference type="OrthoDB" id="6199047at2"/>
<organism evidence="2 3">
    <name type="scientific">Roseospira navarrensis</name>
    <dbReference type="NCBI Taxonomy" id="140058"/>
    <lineage>
        <taxon>Bacteria</taxon>
        <taxon>Pseudomonadati</taxon>
        <taxon>Pseudomonadota</taxon>
        <taxon>Alphaproteobacteria</taxon>
        <taxon>Rhodospirillales</taxon>
        <taxon>Rhodospirillaceae</taxon>
        <taxon>Roseospira</taxon>
    </lineage>
</organism>
<feature type="signal peptide" evidence="1">
    <location>
        <begin position="1"/>
        <end position="25"/>
    </location>
</feature>
<dbReference type="RefSeq" id="WP_153342676.1">
    <property type="nucleotide sequence ID" value="NZ_WIVE01000016.1"/>
</dbReference>
<keyword evidence="1" id="KW-0732">Signal</keyword>
<evidence type="ECO:0000256" key="1">
    <source>
        <dbReference type="SAM" id="SignalP"/>
    </source>
</evidence>
<comment type="caution">
    <text evidence="2">The sequence shown here is derived from an EMBL/GenBank/DDBJ whole genome shotgun (WGS) entry which is preliminary data.</text>
</comment>
<proteinExistence type="predicted"/>
<dbReference type="GO" id="GO:0016787">
    <property type="term" value="F:hydrolase activity"/>
    <property type="evidence" value="ECO:0007669"/>
    <property type="project" value="UniProtKB-KW"/>
</dbReference>
<name>A0A7X2D2H8_9PROT</name>
<sequence length="215" mass="22255">MATKSQALLAGAGALAAVSVGTVPAAPAHADALFNMLAGSAAAVVAAGLVGDAIRGNDILASGPDEPFRVTFGVGGHNVYVDNGEDDGNETTGMIRLEARLPYKLWRFTPFTGIEVNHLGSVYGYGGFGLDVYFGENFIVTPNAALGLYSAGAGRDLGYPLEFRSGIEAAWQFDDGSRLGIAAHHISNADLGDSNPGVENVTLNYSIPFDSLFGN</sequence>
<evidence type="ECO:0000313" key="3">
    <source>
        <dbReference type="Proteomes" id="UP000434582"/>
    </source>
</evidence>
<accession>A0A7X2D2H8</accession>
<dbReference type="EMBL" id="WIVE01000016">
    <property type="protein sequence ID" value="MQX36309.1"/>
    <property type="molecule type" value="Genomic_DNA"/>
</dbReference>
<protein>
    <submittedName>
        <fullName evidence="2">Acyloxyacyl hydrolase</fullName>
    </submittedName>
</protein>
<gene>
    <name evidence="2" type="ORF">GHC57_07230</name>
</gene>
<evidence type="ECO:0000313" key="2">
    <source>
        <dbReference type="EMBL" id="MQX36309.1"/>
    </source>
</evidence>
<dbReference type="InterPro" id="IPR018550">
    <property type="entry name" value="Lipid-A_deacylase-rel"/>
</dbReference>